<organism evidence="16 17">
    <name type="scientific">Klebsiella spallanzanii</name>
    <dbReference type="NCBI Taxonomy" id="2587528"/>
    <lineage>
        <taxon>Bacteria</taxon>
        <taxon>Pseudomonadati</taxon>
        <taxon>Pseudomonadota</taxon>
        <taxon>Gammaproteobacteria</taxon>
        <taxon>Enterobacterales</taxon>
        <taxon>Enterobacteriaceae</taxon>
        <taxon>Klebsiella/Raoultella group</taxon>
        <taxon>Klebsiella</taxon>
    </lineage>
</organism>
<evidence type="ECO:0000256" key="7">
    <source>
        <dbReference type="ARBA" id="ARBA00022692"/>
    </source>
</evidence>
<comment type="catalytic activity">
    <reaction evidence="1">
        <text>ATP + protein L-histidine = ADP + protein N-phospho-L-histidine.</text>
        <dbReference type="EC" id="2.7.13.3"/>
    </reaction>
</comment>
<evidence type="ECO:0000256" key="4">
    <source>
        <dbReference type="ARBA" id="ARBA00022475"/>
    </source>
</evidence>
<dbReference type="Gene3D" id="3.30.565.10">
    <property type="entry name" value="Histidine kinase-like ATPase, C-terminal domain"/>
    <property type="match status" value="1"/>
</dbReference>
<keyword evidence="12" id="KW-0902">Two-component regulatory system</keyword>
<keyword evidence="7 14" id="KW-0812">Transmembrane</keyword>
<proteinExistence type="predicted"/>
<dbReference type="SUPFAM" id="SSF55785">
    <property type="entry name" value="PYP-like sensor domain (PAS domain)"/>
    <property type="match status" value="1"/>
</dbReference>
<evidence type="ECO:0000256" key="9">
    <source>
        <dbReference type="ARBA" id="ARBA00022777"/>
    </source>
</evidence>
<dbReference type="InterPro" id="IPR004358">
    <property type="entry name" value="Sig_transdc_His_kin-like_C"/>
</dbReference>
<accession>A0A564IT27</accession>
<evidence type="ECO:0000256" key="8">
    <source>
        <dbReference type="ARBA" id="ARBA00022741"/>
    </source>
</evidence>
<feature type="transmembrane region" description="Helical" evidence="14">
    <location>
        <begin position="179"/>
        <end position="201"/>
    </location>
</feature>
<evidence type="ECO:0000256" key="13">
    <source>
        <dbReference type="ARBA" id="ARBA00023136"/>
    </source>
</evidence>
<dbReference type="SUPFAM" id="SSF55874">
    <property type="entry name" value="ATPase domain of HSP90 chaperone/DNA topoisomerase II/histidine kinase"/>
    <property type="match status" value="1"/>
</dbReference>
<evidence type="ECO:0000313" key="16">
    <source>
        <dbReference type="EMBL" id="VUS47719.1"/>
    </source>
</evidence>
<dbReference type="Pfam" id="PF17203">
    <property type="entry name" value="sCache_3_2"/>
    <property type="match status" value="1"/>
</dbReference>
<keyword evidence="4" id="KW-1003">Cell membrane</keyword>
<evidence type="ECO:0000256" key="11">
    <source>
        <dbReference type="ARBA" id="ARBA00022989"/>
    </source>
</evidence>
<evidence type="ECO:0000256" key="12">
    <source>
        <dbReference type="ARBA" id="ARBA00023012"/>
    </source>
</evidence>
<protein>
    <recommendedName>
        <fullName evidence="3">histidine kinase</fullName>
        <ecNumber evidence="3">2.7.13.3</ecNumber>
    </recommendedName>
</protein>
<dbReference type="InterPro" id="IPR003594">
    <property type="entry name" value="HATPase_dom"/>
</dbReference>
<dbReference type="EMBL" id="CABGHF010000005">
    <property type="protein sequence ID" value="VUS47719.1"/>
    <property type="molecule type" value="Genomic_DNA"/>
</dbReference>
<dbReference type="Pfam" id="PF02518">
    <property type="entry name" value="HATPase_c"/>
    <property type="match status" value="1"/>
</dbReference>
<reference evidence="16 17" key="1">
    <citation type="submission" date="2019-07" db="EMBL/GenBank/DDBJ databases">
        <authorList>
            <person name="Brisse S."/>
            <person name="Rodrigues C."/>
            <person name="Thorpe H."/>
        </authorList>
    </citation>
    <scope>NUCLEOTIDE SEQUENCE [LARGE SCALE GENOMIC DNA]</scope>
    <source>
        <strain evidence="16">SB6408</strain>
    </source>
</reference>
<keyword evidence="5" id="KW-0597">Phosphoprotein</keyword>
<dbReference type="CDD" id="cd16915">
    <property type="entry name" value="HATPase_DpiB-CitA-like"/>
    <property type="match status" value="1"/>
</dbReference>
<dbReference type="InterPro" id="IPR036890">
    <property type="entry name" value="HATPase_C_sf"/>
</dbReference>
<dbReference type="InterPro" id="IPR035965">
    <property type="entry name" value="PAS-like_dom_sf"/>
</dbReference>
<feature type="domain" description="Histidine kinase" evidence="15">
    <location>
        <begin position="347"/>
        <end position="542"/>
    </location>
</feature>
<dbReference type="Gene3D" id="3.30.450.20">
    <property type="entry name" value="PAS domain"/>
    <property type="match status" value="2"/>
</dbReference>
<dbReference type="InterPro" id="IPR033463">
    <property type="entry name" value="sCache_3"/>
</dbReference>
<dbReference type="InterPro" id="IPR005467">
    <property type="entry name" value="His_kinase_dom"/>
</dbReference>
<keyword evidence="13 14" id="KW-0472">Membrane</keyword>
<evidence type="ECO:0000256" key="5">
    <source>
        <dbReference type="ARBA" id="ARBA00022553"/>
    </source>
</evidence>
<dbReference type="SUPFAM" id="SSF103190">
    <property type="entry name" value="Sensory domain-like"/>
    <property type="match status" value="1"/>
</dbReference>
<evidence type="ECO:0000256" key="6">
    <source>
        <dbReference type="ARBA" id="ARBA00022679"/>
    </source>
</evidence>
<dbReference type="PANTHER" id="PTHR43547">
    <property type="entry name" value="TWO-COMPONENT HISTIDINE KINASE"/>
    <property type="match status" value="1"/>
</dbReference>
<dbReference type="PANTHER" id="PTHR43547:SF10">
    <property type="entry name" value="SENSOR HISTIDINE KINASE DCUS"/>
    <property type="match status" value="1"/>
</dbReference>
<dbReference type="GO" id="GO:0005524">
    <property type="term" value="F:ATP binding"/>
    <property type="evidence" value="ECO:0007669"/>
    <property type="project" value="UniProtKB-KW"/>
</dbReference>
<dbReference type="PROSITE" id="PS50109">
    <property type="entry name" value="HIS_KIN"/>
    <property type="match status" value="1"/>
</dbReference>
<evidence type="ECO:0000259" key="15">
    <source>
        <dbReference type="PROSITE" id="PS50109"/>
    </source>
</evidence>
<keyword evidence="9 16" id="KW-0418">Kinase</keyword>
<dbReference type="SUPFAM" id="SSF55890">
    <property type="entry name" value="Sporulation response regulatory protein Spo0B"/>
    <property type="match status" value="1"/>
</dbReference>
<dbReference type="SMART" id="SM00387">
    <property type="entry name" value="HATPase_c"/>
    <property type="match status" value="1"/>
</dbReference>
<name>A0A564IT27_9ENTR</name>
<dbReference type="CDD" id="cd00130">
    <property type="entry name" value="PAS"/>
    <property type="match status" value="1"/>
</dbReference>
<keyword evidence="8" id="KW-0547">Nucleotide-binding</keyword>
<dbReference type="PRINTS" id="PR00344">
    <property type="entry name" value="BCTRLSENSOR"/>
</dbReference>
<evidence type="ECO:0000256" key="14">
    <source>
        <dbReference type="SAM" id="Phobius"/>
    </source>
</evidence>
<dbReference type="InterPro" id="IPR000014">
    <property type="entry name" value="PAS"/>
</dbReference>
<evidence type="ECO:0000256" key="10">
    <source>
        <dbReference type="ARBA" id="ARBA00022840"/>
    </source>
</evidence>
<dbReference type="GO" id="GO:0005886">
    <property type="term" value="C:plasma membrane"/>
    <property type="evidence" value="ECO:0007669"/>
    <property type="project" value="UniProtKB-SubCell"/>
</dbReference>
<dbReference type="InterPro" id="IPR016120">
    <property type="entry name" value="Sig_transdc_His_kin_SpoOB"/>
</dbReference>
<dbReference type="FunFam" id="3.30.450.20:FF:000018">
    <property type="entry name" value="Sensor histidine kinase DcuS"/>
    <property type="match status" value="1"/>
</dbReference>
<dbReference type="EC" id="2.7.13.3" evidence="3"/>
<comment type="subcellular location">
    <subcellularLocation>
        <location evidence="2">Cell membrane</location>
        <topology evidence="2">Multi-pass membrane protein</topology>
    </subcellularLocation>
</comment>
<evidence type="ECO:0000313" key="17">
    <source>
        <dbReference type="Proteomes" id="UP000318370"/>
    </source>
</evidence>
<dbReference type="SMART" id="SM00091">
    <property type="entry name" value="PAS"/>
    <property type="match status" value="1"/>
</dbReference>
<sequence>MSIRPMFSRKITHWFARRSFQNRIFLLILFTSTIVMLAMSWYLTSITEERLHYQVGQRALIQAMQISAMPELVEAVEKHDLLRIKALIDPMRSFSDATYITVGDAEGQRLYHVNPDEIGKYMEGGDNDEALYNAKSYVSVRKGSLGSSLRGKSPIQDSTGKVIGIVSVGYTIEQLENWLSLQIGSLMIPMAIMLLLLLYCARRFSIHIKKQMLNMEPQQLSQLLIQQSVLFESVFEGLIAIDSHYKITAINQTARRLLNLSQPETILIGKSISSVISQETFFYDAPQTNKKDEIVTFNQIKVIASRMAVTLNSEPQGWVISFRSKDDINTLSLQLSQVQQYADNLRAVQHEHRNLISTIAGLLFLKRYDDALALIQQQSESHQKVLDFIARNFKVNHLAGLLIGKYYRAKELGLELVFDPACYVDALPSSLSHNEWISIVGNLLDNAYNATLRQPTGSRQIECLINSEGGEVIVEIADQGCGIDEQLRDRIFERGVTSSDSGDHGIGLWLVRSYVEQAGGNIVVDNNIPFGTIFTLYIPLTRDEHHG</sequence>
<keyword evidence="11 14" id="KW-1133">Transmembrane helix</keyword>
<dbReference type="Proteomes" id="UP000318370">
    <property type="component" value="Unassembled WGS sequence"/>
</dbReference>
<evidence type="ECO:0000256" key="1">
    <source>
        <dbReference type="ARBA" id="ARBA00000085"/>
    </source>
</evidence>
<keyword evidence="10" id="KW-0067">ATP-binding</keyword>
<gene>
    <name evidence="16" type="primary">citA</name>
    <name evidence="16" type="ORF">SB6408_04028</name>
</gene>
<feature type="transmembrane region" description="Helical" evidence="14">
    <location>
        <begin position="24"/>
        <end position="43"/>
    </location>
</feature>
<dbReference type="InterPro" id="IPR029151">
    <property type="entry name" value="Sensor-like_sf"/>
</dbReference>
<evidence type="ECO:0000256" key="2">
    <source>
        <dbReference type="ARBA" id="ARBA00004651"/>
    </source>
</evidence>
<keyword evidence="6" id="KW-0808">Transferase</keyword>
<dbReference type="AlphaFoldDB" id="A0A564IT27"/>
<dbReference type="GO" id="GO:0000155">
    <property type="term" value="F:phosphorelay sensor kinase activity"/>
    <property type="evidence" value="ECO:0007669"/>
    <property type="project" value="InterPro"/>
</dbReference>
<evidence type="ECO:0000256" key="3">
    <source>
        <dbReference type="ARBA" id="ARBA00012438"/>
    </source>
</evidence>